<organism evidence="1 2">
    <name type="scientific">Clavelina lepadiformis</name>
    <name type="common">Light-bulb sea squirt</name>
    <name type="synonym">Ascidia lepadiformis</name>
    <dbReference type="NCBI Taxonomy" id="159417"/>
    <lineage>
        <taxon>Eukaryota</taxon>
        <taxon>Metazoa</taxon>
        <taxon>Chordata</taxon>
        <taxon>Tunicata</taxon>
        <taxon>Ascidiacea</taxon>
        <taxon>Aplousobranchia</taxon>
        <taxon>Clavelinidae</taxon>
        <taxon>Clavelina</taxon>
    </lineage>
</organism>
<keyword evidence="2" id="KW-1185">Reference proteome</keyword>
<sequence>MSSQKIYYRILTQVDEPAVVELLTEAYMPFEPLSKCLNLTRHEMRVYSTALTRIVLRHNASVGAFDTLTKAICGIAMNSIGKLDPTDEEEEMYNRMSDKLQYLVRFENYTEKVFLKSVIQSKFMHHEMLTVKESFSKHGIGTELSRRSIEIASNRGCSFTLGFATSYKSLLIVKKLGLEAVHKIDMLKYRDPVTKERIFVDADLPEHCVFVMRMELSTKKISSL</sequence>
<protein>
    <recommendedName>
        <fullName evidence="3">N-acetyltransferase domain-containing protein</fullName>
    </recommendedName>
</protein>
<proteinExistence type="predicted"/>
<dbReference type="Proteomes" id="UP001642483">
    <property type="component" value="Unassembled WGS sequence"/>
</dbReference>
<evidence type="ECO:0000313" key="1">
    <source>
        <dbReference type="EMBL" id="CAK8696944.1"/>
    </source>
</evidence>
<dbReference type="PANTHER" id="PTHR20905:SF1">
    <property type="entry name" value="AT07410P-RELATED"/>
    <property type="match status" value="1"/>
</dbReference>
<dbReference type="EMBL" id="CAWYQH010000163">
    <property type="protein sequence ID" value="CAK8696944.1"/>
    <property type="molecule type" value="Genomic_DNA"/>
</dbReference>
<accession>A0ABP0H1Y3</accession>
<reference evidence="1 2" key="1">
    <citation type="submission" date="2024-02" db="EMBL/GenBank/DDBJ databases">
        <authorList>
            <person name="Daric V."/>
            <person name="Darras S."/>
        </authorList>
    </citation>
    <scope>NUCLEOTIDE SEQUENCE [LARGE SCALE GENOMIC DNA]</scope>
</reference>
<dbReference type="InterPro" id="IPR016181">
    <property type="entry name" value="Acyl_CoA_acyltransferase"/>
</dbReference>
<gene>
    <name evidence="1" type="ORF">CVLEPA_LOCUS30240</name>
</gene>
<name>A0ABP0H1Y3_CLALP</name>
<evidence type="ECO:0000313" key="2">
    <source>
        <dbReference type="Proteomes" id="UP001642483"/>
    </source>
</evidence>
<dbReference type="PANTHER" id="PTHR20905">
    <property type="entry name" value="N-ACETYLTRANSFERASE-RELATED"/>
    <property type="match status" value="1"/>
</dbReference>
<comment type="caution">
    <text evidence="1">The sequence shown here is derived from an EMBL/GenBank/DDBJ whole genome shotgun (WGS) entry which is preliminary data.</text>
</comment>
<evidence type="ECO:0008006" key="3">
    <source>
        <dbReference type="Google" id="ProtNLM"/>
    </source>
</evidence>
<dbReference type="Gene3D" id="3.40.630.30">
    <property type="match status" value="1"/>
</dbReference>
<dbReference type="SUPFAM" id="SSF55729">
    <property type="entry name" value="Acyl-CoA N-acyltransferases (Nat)"/>
    <property type="match status" value="1"/>
</dbReference>